<dbReference type="SUPFAM" id="SSF56112">
    <property type="entry name" value="Protein kinase-like (PK-like)"/>
    <property type="match status" value="1"/>
</dbReference>
<evidence type="ECO:0000256" key="3">
    <source>
        <dbReference type="ARBA" id="ARBA00022741"/>
    </source>
</evidence>
<reference evidence="7 8" key="1">
    <citation type="submission" date="2017-09" db="EMBL/GenBank/DDBJ databases">
        <title>Depth-based differentiation of microbial function through sediment-hosted aquifers and enrichment of novel symbionts in the deep terrestrial subsurface.</title>
        <authorList>
            <person name="Probst A.J."/>
            <person name="Ladd B."/>
            <person name="Jarett J.K."/>
            <person name="Geller-Mcgrath D.E."/>
            <person name="Sieber C.M."/>
            <person name="Emerson J.B."/>
            <person name="Anantharaman K."/>
            <person name="Thomas B.C."/>
            <person name="Malmstrom R."/>
            <person name="Stieglmeier M."/>
            <person name="Klingl A."/>
            <person name="Woyke T."/>
            <person name="Ryan C.M."/>
            <person name="Banfield J.F."/>
        </authorList>
    </citation>
    <scope>NUCLEOTIDE SEQUENCE [LARGE SCALE GENOMIC DNA]</scope>
    <source>
        <strain evidence="7">CG08_land_8_20_14_0_20_45_16</strain>
    </source>
</reference>
<evidence type="ECO:0000313" key="8">
    <source>
        <dbReference type="Proteomes" id="UP000231343"/>
    </source>
</evidence>
<dbReference type="Proteomes" id="UP000231343">
    <property type="component" value="Unassembled WGS sequence"/>
</dbReference>
<keyword evidence="5" id="KW-0067">ATP-binding</keyword>
<dbReference type="InterPro" id="IPR008271">
    <property type="entry name" value="Ser/Thr_kinase_AS"/>
</dbReference>
<keyword evidence="3" id="KW-0547">Nucleotide-binding</keyword>
<dbReference type="GO" id="GO:0005524">
    <property type="term" value="F:ATP binding"/>
    <property type="evidence" value="ECO:0007669"/>
    <property type="project" value="UniProtKB-KW"/>
</dbReference>
<dbReference type="AlphaFoldDB" id="A0A2H0XV70"/>
<evidence type="ECO:0000313" key="7">
    <source>
        <dbReference type="EMBL" id="PIS28836.1"/>
    </source>
</evidence>
<gene>
    <name evidence="7" type="ORF">COT42_06875</name>
</gene>
<evidence type="ECO:0000256" key="1">
    <source>
        <dbReference type="ARBA" id="ARBA00012513"/>
    </source>
</evidence>
<evidence type="ECO:0000256" key="4">
    <source>
        <dbReference type="ARBA" id="ARBA00022777"/>
    </source>
</evidence>
<dbReference type="PANTHER" id="PTHR43289:SF6">
    <property type="entry name" value="SERINE_THREONINE-PROTEIN KINASE NEKL-3"/>
    <property type="match status" value="1"/>
</dbReference>
<evidence type="ECO:0000256" key="2">
    <source>
        <dbReference type="ARBA" id="ARBA00022679"/>
    </source>
</evidence>
<feature type="domain" description="Protein kinase" evidence="6">
    <location>
        <begin position="13"/>
        <end position="362"/>
    </location>
</feature>
<dbReference type="SMART" id="SM00220">
    <property type="entry name" value="S_TKc"/>
    <property type="match status" value="1"/>
</dbReference>
<dbReference type="GO" id="GO:0004674">
    <property type="term" value="F:protein serine/threonine kinase activity"/>
    <property type="evidence" value="ECO:0007669"/>
    <property type="project" value="UniProtKB-EC"/>
</dbReference>
<evidence type="ECO:0000256" key="5">
    <source>
        <dbReference type="ARBA" id="ARBA00022840"/>
    </source>
</evidence>
<dbReference type="PROSITE" id="PS50011">
    <property type="entry name" value="PROTEIN_KINASE_DOM"/>
    <property type="match status" value="1"/>
</dbReference>
<keyword evidence="2" id="KW-0808">Transferase</keyword>
<accession>A0A2H0XV70</accession>
<dbReference type="PROSITE" id="PS00108">
    <property type="entry name" value="PROTEIN_KINASE_ST"/>
    <property type="match status" value="1"/>
</dbReference>
<dbReference type="InterPro" id="IPR000719">
    <property type="entry name" value="Prot_kinase_dom"/>
</dbReference>
<dbReference type="Pfam" id="PF00069">
    <property type="entry name" value="Pkinase"/>
    <property type="match status" value="1"/>
</dbReference>
<sequence>MQVGNKGFKPINFTPLDFVFQGGCTEVHLLRGDRGVKIVRPRFDSDRETAERLLRQLCREALITTTLSQATTPIPTLIPGGGLVPCQREDGKMDIGLQLPEVWGKSADAILATEAFEPIVALKIVRDVLLAFVALHEHGIIHHDVKPGNIIVLERSVKKPKVVALGRGDWSRLKEKSYLINEGTFDHQKYAKVSLTFPQLIEDFDWPGENREAIFALLDQRAVLIDLGSAYRLTDNDKVPLSTPGYQAPELILAGLPTPASDLYSLALSLYELLTWKVPIKLGKTDLISWLNMNSVLAQHQKFHQRIEAENFHPLVANLLKRMSVFDMSKSDYEVSDRLNDAREALTLVNQAIVALVRGTDG</sequence>
<dbReference type="EC" id="2.7.11.1" evidence="1"/>
<evidence type="ECO:0000259" key="6">
    <source>
        <dbReference type="PROSITE" id="PS50011"/>
    </source>
</evidence>
<dbReference type="PANTHER" id="PTHR43289">
    <property type="entry name" value="MITOGEN-ACTIVATED PROTEIN KINASE KINASE KINASE 20-RELATED"/>
    <property type="match status" value="1"/>
</dbReference>
<dbReference type="EMBL" id="PEYM01000115">
    <property type="protein sequence ID" value="PIS28836.1"/>
    <property type="molecule type" value="Genomic_DNA"/>
</dbReference>
<organism evidence="7 8">
    <name type="scientific">Candidatus Saganbacteria bacterium CG08_land_8_20_14_0_20_45_16</name>
    <dbReference type="NCBI Taxonomy" id="2014293"/>
    <lineage>
        <taxon>Bacteria</taxon>
        <taxon>Bacillati</taxon>
        <taxon>Saganbacteria</taxon>
    </lineage>
</organism>
<comment type="caution">
    <text evidence="7">The sequence shown here is derived from an EMBL/GenBank/DDBJ whole genome shotgun (WGS) entry which is preliminary data.</text>
</comment>
<name>A0A2H0XV70_UNCSA</name>
<protein>
    <recommendedName>
        <fullName evidence="1">non-specific serine/threonine protein kinase</fullName>
        <ecNumber evidence="1">2.7.11.1</ecNumber>
    </recommendedName>
</protein>
<dbReference type="Gene3D" id="1.10.510.10">
    <property type="entry name" value="Transferase(Phosphotransferase) domain 1"/>
    <property type="match status" value="1"/>
</dbReference>
<dbReference type="InterPro" id="IPR011009">
    <property type="entry name" value="Kinase-like_dom_sf"/>
</dbReference>
<keyword evidence="4" id="KW-0418">Kinase</keyword>
<proteinExistence type="predicted"/>